<dbReference type="EMBL" id="RBSH01000215">
    <property type="protein sequence ID" value="RMR98542.1"/>
    <property type="molecule type" value="Genomic_DNA"/>
</dbReference>
<proteinExistence type="predicted"/>
<dbReference type="AlphaFoldDB" id="A0AB37QLE5"/>
<gene>
    <name evidence="1" type="ORF">ALP74_200130</name>
</gene>
<reference evidence="1 2" key="1">
    <citation type="submission" date="2018-08" db="EMBL/GenBank/DDBJ databases">
        <title>Recombination of ecologically and evolutionarily significant loci maintains genetic cohesion in the Pseudomonas syringae species complex.</title>
        <authorList>
            <person name="Dillon M."/>
            <person name="Thakur S."/>
            <person name="Almeida R.N.D."/>
            <person name="Weir B.S."/>
            <person name="Guttman D.S."/>
        </authorList>
    </citation>
    <scope>NUCLEOTIDE SEQUENCE [LARGE SCALE GENOMIC DNA]</scope>
    <source>
        <strain evidence="1 2">ICMP 5019</strain>
    </source>
</reference>
<protein>
    <submittedName>
        <fullName evidence="1">Uncharacterized protein</fullName>
    </submittedName>
</protein>
<organism evidence="1 2">
    <name type="scientific">Pseudomonas coronafaciens pv. garcae</name>
    <dbReference type="NCBI Taxonomy" id="251653"/>
    <lineage>
        <taxon>Bacteria</taxon>
        <taxon>Pseudomonadati</taxon>
        <taxon>Pseudomonadota</taxon>
        <taxon>Gammaproteobacteria</taxon>
        <taxon>Pseudomonadales</taxon>
        <taxon>Pseudomonadaceae</taxon>
        <taxon>Pseudomonas</taxon>
        <taxon>Pseudomonas coronafaciens</taxon>
    </lineage>
</organism>
<dbReference type="Proteomes" id="UP000272613">
    <property type="component" value="Unassembled WGS sequence"/>
</dbReference>
<evidence type="ECO:0000313" key="2">
    <source>
        <dbReference type="Proteomes" id="UP000272613"/>
    </source>
</evidence>
<sequence length="29" mass="3305">MPNQTQLFHIEECSDLGLYAQTPDFFVGC</sequence>
<name>A0AB37QLE5_9PSED</name>
<comment type="caution">
    <text evidence="1">The sequence shown here is derived from an EMBL/GenBank/DDBJ whole genome shotgun (WGS) entry which is preliminary data.</text>
</comment>
<evidence type="ECO:0000313" key="1">
    <source>
        <dbReference type="EMBL" id="RMR98542.1"/>
    </source>
</evidence>
<accession>A0AB37QLE5</accession>